<protein>
    <submittedName>
        <fullName evidence="1">Cyclase family protein</fullName>
    </submittedName>
</protein>
<dbReference type="InterPro" id="IPR037175">
    <property type="entry name" value="KFase_sf"/>
</dbReference>
<keyword evidence="2" id="KW-1185">Reference proteome</keyword>
<dbReference type="Proteomes" id="UP001062165">
    <property type="component" value="Chromosome"/>
</dbReference>
<dbReference type="Gene3D" id="3.50.30.50">
    <property type="entry name" value="Putative cyclase"/>
    <property type="match status" value="1"/>
</dbReference>
<gene>
    <name evidence="1" type="ORF">N7E81_17155</name>
</gene>
<evidence type="ECO:0000313" key="1">
    <source>
        <dbReference type="EMBL" id="UXX79085.1"/>
    </source>
</evidence>
<organism evidence="1 2">
    <name type="scientific">Reichenbachiella carrageenanivorans</name>
    <dbReference type="NCBI Taxonomy" id="2979869"/>
    <lineage>
        <taxon>Bacteria</taxon>
        <taxon>Pseudomonadati</taxon>
        <taxon>Bacteroidota</taxon>
        <taxon>Cytophagia</taxon>
        <taxon>Cytophagales</taxon>
        <taxon>Reichenbachiellaceae</taxon>
        <taxon>Reichenbachiella</taxon>
    </lineage>
</organism>
<dbReference type="InterPro" id="IPR007325">
    <property type="entry name" value="KFase/CYL"/>
</dbReference>
<name>A0ABY6D5H2_9BACT</name>
<dbReference type="PANTHER" id="PTHR31118">
    <property type="entry name" value="CYCLASE-LIKE PROTEIN 2"/>
    <property type="match status" value="1"/>
</dbReference>
<dbReference type="SUPFAM" id="SSF102198">
    <property type="entry name" value="Putative cyclase"/>
    <property type="match status" value="1"/>
</dbReference>
<accession>A0ABY6D5H2</accession>
<reference evidence="1" key="1">
    <citation type="submission" date="2022-10" db="EMBL/GenBank/DDBJ databases">
        <title>Comparative genomics and taxonomic characterization of three novel marine species of genus Reichenbachiella exhibiting antioxidant and polysaccharide degradation activities.</title>
        <authorList>
            <person name="Muhammad N."/>
            <person name="Lee Y.-J."/>
            <person name="Ko J."/>
            <person name="Kim S.-G."/>
        </authorList>
    </citation>
    <scope>NUCLEOTIDE SEQUENCE</scope>
    <source>
        <strain evidence="1">Wsw4-B4</strain>
    </source>
</reference>
<dbReference type="Pfam" id="PF04199">
    <property type="entry name" value="Cyclase"/>
    <property type="match status" value="1"/>
</dbReference>
<dbReference type="PANTHER" id="PTHR31118:SF32">
    <property type="entry name" value="KYNURENINE FORMAMIDASE"/>
    <property type="match status" value="1"/>
</dbReference>
<dbReference type="RefSeq" id="WP_263050828.1">
    <property type="nucleotide sequence ID" value="NZ_CP106735.1"/>
</dbReference>
<dbReference type="EMBL" id="CP106735">
    <property type="protein sequence ID" value="UXX79085.1"/>
    <property type="molecule type" value="Genomic_DNA"/>
</dbReference>
<sequence>MLDLSKYIVHDLTHTLSDKIAGFSEKSACTMSVEGWNAKTLTIYSHAGTHMDAPFHFEVNEITIDQIRPDQLMGRAWVLDVPVTKPSQLIHLEDVEKQVVSVEIGDSLLFRTNWSSNYEQANYKTELPRLSKELSEWCVEKQIKMIGVEPLSVADVGNLAEVTEIHQLLLGGGITIIEGVAGLDKIIAPVVYLIALPLKIGHGDGAPARVIALEEKA</sequence>
<proteinExistence type="predicted"/>
<evidence type="ECO:0000313" key="2">
    <source>
        <dbReference type="Proteomes" id="UP001062165"/>
    </source>
</evidence>